<dbReference type="AlphaFoldDB" id="A0A382MBZ2"/>
<reference evidence="2" key="1">
    <citation type="submission" date="2018-05" db="EMBL/GenBank/DDBJ databases">
        <authorList>
            <person name="Lanie J.A."/>
            <person name="Ng W.-L."/>
            <person name="Kazmierczak K.M."/>
            <person name="Andrzejewski T.M."/>
            <person name="Davidsen T.M."/>
            <person name="Wayne K.J."/>
            <person name="Tettelin H."/>
            <person name="Glass J.I."/>
            <person name="Rusch D."/>
            <person name="Podicherti R."/>
            <person name="Tsui H.-C.T."/>
            <person name="Winkler M.E."/>
        </authorList>
    </citation>
    <scope>NUCLEOTIDE SEQUENCE</scope>
</reference>
<sequence>MGREILRGFVLWGRCLIWAIVLASPFVWIWQAHPGPGQELSPLWEWLEADSSVQGYAKIIVVVIGLVWFVSGVVFLVGSFLKATIDLNLATAEESLLEESDHAERAREHLIMEENATD</sequence>
<dbReference type="EMBL" id="UINC01092598">
    <property type="protein sequence ID" value="SVC46316.1"/>
    <property type="molecule type" value="Genomic_DNA"/>
</dbReference>
<evidence type="ECO:0000313" key="2">
    <source>
        <dbReference type="EMBL" id="SVC46316.1"/>
    </source>
</evidence>
<proteinExistence type="predicted"/>
<keyword evidence="1" id="KW-0812">Transmembrane</keyword>
<evidence type="ECO:0000256" key="1">
    <source>
        <dbReference type="SAM" id="Phobius"/>
    </source>
</evidence>
<protein>
    <submittedName>
        <fullName evidence="2">Uncharacterized protein</fullName>
    </submittedName>
</protein>
<feature type="transmembrane region" description="Helical" evidence="1">
    <location>
        <begin position="12"/>
        <end position="33"/>
    </location>
</feature>
<organism evidence="2">
    <name type="scientific">marine metagenome</name>
    <dbReference type="NCBI Taxonomy" id="408172"/>
    <lineage>
        <taxon>unclassified sequences</taxon>
        <taxon>metagenomes</taxon>
        <taxon>ecological metagenomes</taxon>
    </lineage>
</organism>
<keyword evidence="1" id="KW-1133">Transmembrane helix</keyword>
<accession>A0A382MBZ2</accession>
<keyword evidence="1" id="KW-0472">Membrane</keyword>
<name>A0A382MBZ2_9ZZZZ</name>
<feature type="transmembrane region" description="Helical" evidence="1">
    <location>
        <begin position="53"/>
        <end position="77"/>
    </location>
</feature>
<gene>
    <name evidence="2" type="ORF">METZ01_LOCUS299170</name>
</gene>